<dbReference type="Gene3D" id="3.30.200.20">
    <property type="entry name" value="Phosphorylase Kinase, domain 1"/>
    <property type="match status" value="1"/>
</dbReference>
<dbReference type="InterPro" id="IPR050538">
    <property type="entry name" value="MAP_kinase_kinase_kinase"/>
</dbReference>
<organism evidence="13 14">
    <name type="scientific">Schizosaccharomyces osmophilus</name>
    <dbReference type="NCBI Taxonomy" id="2545709"/>
    <lineage>
        <taxon>Eukaryota</taxon>
        <taxon>Fungi</taxon>
        <taxon>Dikarya</taxon>
        <taxon>Ascomycota</taxon>
        <taxon>Taphrinomycotina</taxon>
        <taxon>Schizosaccharomycetes</taxon>
        <taxon>Schizosaccharomycetales</taxon>
        <taxon>Schizosaccharomycetaceae</taxon>
        <taxon>Schizosaccharomyces</taxon>
    </lineage>
</organism>
<dbReference type="InterPro" id="IPR011009">
    <property type="entry name" value="Kinase-like_dom_sf"/>
</dbReference>
<evidence type="ECO:0000256" key="6">
    <source>
        <dbReference type="ARBA" id="ARBA00022777"/>
    </source>
</evidence>
<dbReference type="KEGG" id="som:SOMG_03937"/>
<sequence>MQNARQVQANAVSSRRKSLDPLSDGTDRSDDSFEKSHRRSLTYLSEFSASIFSSEAKRKSLNRRSSTTQAQTEEAIKAQRCSRSGHRYSHSDTRKGLPLTPNEHRFNDADGYFSSSYFGEYQQHPQAHNSLQKTGSTDHVSIDDIDRAVAISPGDTTIAGPPLLKTPSHISRPPLQLERSFNKGLFQAKSFRTDETLVTPPGSASSTIVENADLNSLDSLKVNGYPSHPLIKEQSLLSPKPRDGYLKPYISDVETQITQQHEPRRREGSFRSRRDSLGLYFSTSEEPFEDEDEDEESETSAHYWGQSFLSIPSFIDNDLTINPKNKERFEWQYMLNSVLTSDIVKIEKLRFRKIASSQKDDNSNYSESLWLEICCWLTHRSIDHQKEDFKHMRAGMIDLLLEILNFRWEEDHQGSPIEAVNRLLNKLEKYERLYPSRRAILADHSLYASESFQHKLDVLTAYSNSIHALLLQINILRNWVGNDDLDITRRKSNLSNNSAQISDGPFVERLCRECGLIRSFEVKIMVDMNFVLTKISNTLVTYREELKQCNLPHYVDEYMRLVSFPSKLIKEILSLRLSYAESIMNVSPFTIDSLLYDLRSAMSLAVDIMQQHAILVDQISNDHLTSDESQTLNDVLVTSLKVYFDLLKRKVNNGCALHYFKETEVLEDEWEFLSSICPFIQNGYQLMTKNLTRFVSDILVNINQYLNDQLEEPDLTTPSMITSFYMKTLDCVRIRFRKLMNFARTLKSCMENSSEYIIREDALPVLIQRLCESNHVLTYTASIEHEGAYVIVPGQLENSPNVLREVLSMTFNQKRLHYEGMIPYVIVVSPNTSIYWSGRVMDLDVPEVSISIAPNRVRLVTAVTGDQLSIAQEIFSELVGDTVKLENPSKANSSLVNKEMTRTKKHALKLALSLLDAIHLIRINYHGRNCQNLIHYSFSYAIEFAQRLMRLSILDPSSLGPIRRRMIMLAISWVGFIYDDCSPTDRNTFRWTVTALEFAMIMTYGSNILMIDRKSFEELRDKVGKCMALLLLHFNVMGSYNTVENQGADMPARLIKHNTRQTKFNDEECSNFVKEEVMRHISELEARRREFLTHSQLIGRVLDDNSEENRLLKELASAKSNITIRWQQGEVIGSGSFGSVYRAVNLDTGDLMAVKTVALHKPRISRSLIKRIKGEMIILELLDHPNIVYYYGIEVHREKINIFMELYQGSTLAEFLRYGRIEDELVIQVYVLQLLEGLAYIHSCGVSHQDVKPENILFDDNGVMKFTDFGSAKISVPTASKVYEQLTLQEKEEYEKEFPENPTASRFHRDNTLTGSPMYMAPELLLGTNTDKVGAMDIWSLGCVIVEMATGSPPWPKLDNRFSLMLYISALNPPIIPQDDQLSPMGQKFLKRCLTTEPEKRATATDLLMDPWLYALRVGTEFDLLNNSTKLKEESYSNSAIPMEL</sequence>
<keyword evidence="6 13" id="KW-0418">Kinase</keyword>
<comment type="similarity">
    <text evidence="1">Belongs to the protein kinase superfamily. STE Ser/Thr protein kinase family. MAP kinase kinase kinase subfamily.</text>
</comment>
<dbReference type="GeneID" id="80877413"/>
<feature type="compositionally biased region" description="Basic and acidic residues" evidence="11">
    <location>
        <begin position="25"/>
        <end position="35"/>
    </location>
</feature>
<keyword evidence="4" id="KW-0808">Transferase</keyword>
<evidence type="ECO:0000256" key="8">
    <source>
        <dbReference type="ARBA" id="ARBA00047559"/>
    </source>
</evidence>
<evidence type="ECO:0000313" key="14">
    <source>
        <dbReference type="Proteomes" id="UP001212411"/>
    </source>
</evidence>
<reference evidence="13 14" key="1">
    <citation type="journal article" date="2023" name="G3 (Bethesda)">
        <title>A high-quality reference genome for the fission yeast Schizosaccharomyces osmophilus.</title>
        <authorList>
            <person name="Jia G.S."/>
            <person name="Zhang W.C."/>
            <person name="Liang Y."/>
            <person name="Liu X.H."/>
            <person name="Rhind N."/>
            <person name="Pidoux A."/>
            <person name="Brysch-Herzberg M."/>
            <person name="Du L.L."/>
        </authorList>
    </citation>
    <scope>NUCLEOTIDE SEQUENCE [LARGE SCALE GENOMIC DNA]</scope>
    <source>
        <strain evidence="13 14">CBS 15793</strain>
    </source>
</reference>
<dbReference type="SUPFAM" id="SSF56112">
    <property type="entry name" value="Protein kinase-like (PK-like)"/>
    <property type="match status" value="1"/>
</dbReference>
<proteinExistence type="inferred from homology"/>
<evidence type="ECO:0000256" key="7">
    <source>
        <dbReference type="ARBA" id="ARBA00022840"/>
    </source>
</evidence>
<dbReference type="SMART" id="SM00220">
    <property type="entry name" value="S_TKc"/>
    <property type="match status" value="1"/>
</dbReference>
<dbReference type="Pfam" id="PF00069">
    <property type="entry name" value="Pkinase"/>
    <property type="match status" value="1"/>
</dbReference>
<name>A0AAE9WDA7_9SCHI</name>
<evidence type="ECO:0000256" key="9">
    <source>
        <dbReference type="ARBA" id="ARBA00048329"/>
    </source>
</evidence>
<evidence type="ECO:0000256" key="11">
    <source>
        <dbReference type="SAM" id="MobiDB-lite"/>
    </source>
</evidence>
<dbReference type="RefSeq" id="XP_056038387.1">
    <property type="nucleotide sequence ID" value="XM_056182724.1"/>
</dbReference>
<dbReference type="PANTHER" id="PTHR48016:SF52">
    <property type="entry name" value="MAP KINASE KINASE KINASE WIN1"/>
    <property type="match status" value="1"/>
</dbReference>
<dbReference type="FunFam" id="3.30.200.20:FF:000387">
    <property type="entry name" value="Serine/threonine-protein kinase STE11"/>
    <property type="match status" value="1"/>
</dbReference>
<comment type="catalytic activity">
    <reaction evidence="8">
        <text>L-threonyl-[protein] + ATP = O-phospho-L-threonyl-[protein] + ADP + H(+)</text>
        <dbReference type="Rhea" id="RHEA:46608"/>
        <dbReference type="Rhea" id="RHEA-COMP:11060"/>
        <dbReference type="Rhea" id="RHEA-COMP:11605"/>
        <dbReference type="ChEBI" id="CHEBI:15378"/>
        <dbReference type="ChEBI" id="CHEBI:30013"/>
        <dbReference type="ChEBI" id="CHEBI:30616"/>
        <dbReference type="ChEBI" id="CHEBI:61977"/>
        <dbReference type="ChEBI" id="CHEBI:456216"/>
        <dbReference type="EC" id="2.7.11.25"/>
    </reaction>
</comment>
<evidence type="ECO:0000256" key="5">
    <source>
        <dbReference type="ARBA" id="ARBA00022741"/>
    </source>
</evidence>
<keyword evidence="5 10" id="KW-0547">Nucleotide-binding</keyword>
<keyword evidence="7 10" id="KW-0067">ATP-binding</keyword>
<keyword evidence="14" id="KW-1185">Reference proteome</keyword>
<dbReference type="PROSITE" id="PS50011">
    <property type="entry name" value="PROTEIN_KINASE_DOM"/>
    <property type="match status" value="1"/>
</dbReference>
<evidence type="ECO:0000259" key="12">
    <source>
        <dbReference type="PROSITE" id="PS50011"/>
    </source>
</evidence>
<evidence type="ECO:0000313" key="13">
    <source>
        <dbReference type="EMBL" id="WBW74144.1"/>
    </source>
</evidence>
<protein>
    <recommendedName>
        <fullName evidence="2">mitogen-activated protein kinase kinase kinase</fullName>
        <ecNumber evidence="2">2.7.11.25</ecNumber>
    </recommendedName>
</protein>
<feature type="domain" description="Protein kinase" evidence="12">
    <location>
        <begin position="1126"/>
        <end position="1413"/>
    </location>
</feature>
<feature type="binding site" evidence="10">
    <location>
        <position position="1155"/>
    </location>
    <ligand>
        <name>ATP</name>
        <dbReference type="ChEBI" id="CHEBI:30616"/>
    </ligand>
</feature>
<accession>A0AAE9WDA7</accession>
<evidence type="ECO:0000256" key="2">
    <source>
        <dbReference type="ARBA" id="ARBA00012406"/>
    </source>
</evidence>
<dbReference type="InterPro" id="IPR008271">
    <property type="entry name" value="Ser/Thr_kinase_AS"/>
</dbReference>
<dbReference type="Proteomes" id="UP001212411">
    <property type="component" value="Chromosome 2"/>
</dbReference>
<dbReference type="PANTHER" id="PTHR48016">
    <property type="entry name" value="MAP KINASE KINASE KINASE SSK2-RELATED-RELATED"/>
    <property type="match status" value="1"/>
</dbReference>
<dbReference type="PROSITE" id="PS00107">
    <property type="entry name" value="PROTEIN_KINASE_ATP"/>
    <property type="match status" value="1"/>
</dbReference>
<dbReference type="EC" id="2.7.11.25" evidence="2"/>
<comment type="catalytic activity">
    <reaction evidence="9">
        <text>L-seryl-[protein] + ATP = O-phospho-L-seryl-[protein] + ADP + H(+)</text>
        <dbReference type="Rhea" id="RHEA:17989"/>
        <dbReference type="Rhea" id="RHEA-COMP:9863"/>
        <dbReference type="Rhea" id="RHEA-COMP:11604"/>
        <dbReference type="ChEBI" id="CHEBI:15378"/>
        <dbReference type="ChEBI" id="CHEBI:29999"/>
        <dbReference type="ChEBI" id="CHEBI:30616"/>
        <dbReference type="ChEBI" id="CHEBI:83421"/>
        <dbReference type="ChEBI" id="CHEBI:456216"/>
        <dbReference type="EC" id="2.7.11.25"/>
    </reaction>
</comment>
<feature type="region of interest" description="Disordered" evidence="11">
    <location>
        <begin position="55"/>
        <end position="103"/>
    </location>
</feature>
<evidence type="ECO:0000256" key="10">
    <source>
        <dbReference type="PROSITE-ProRule" id="PRU10141"/>
    </source>
</evidence>
<dbReference type="PROSITE" id="PS00108">
    <property type="entry name" value="PROTEIN_KINASE_ST"/>
    <property type="match status" value="1"/>
</dbReference>
<feature type="compositionally biased region" description="Polar residues" evidence="11">
    <location>
        <begin position="1"/>
        <end position="13"/>
    </location>
</feature>
<gene>
    <name evidence="13" type="primary">win1</name>
    <name evidence="13" type="ORF">SOMG_03937</name>
</gene>
<dbReference type="InterPro" id="IPR000719">
    <property type="entry name" value="Prot_kinase_dom"/>
</dbReference>
<feature type="region of interest" description="Disordered" evidence="11">
    <location>
        <begin position="1"/>
        <end position="37"/>
    </location>
</feature>
<feature type="compositionally biased region" description="Polar residues" evidence="11">
    <location>
        <begin position="63"/>
        <end position="72"/>
    </location>
</feature>
<dbReference type="Gene3D" id="1.10.510.10">
    <property type="entry name" value="Transferase(Phosphotransferase) domain 1"/>
    <property type="match status" value="1"/>
</dbReference>
<dbReference type="GO" id="GO:0038066">
    <property type="term" value="P:p38MAPK cascade"/>
    <property type="evidence" value="ECO:0007669"/>
    <property type="project" value="TreeGrafter"/>
</dbReference>
<dbReference type="InterPro" id="IPR017441">
    <property type="entry name" value="Protein_kinase_ATP_BS"/>
</dbReference>
<evidence type="ECO:0000256" key="4">
    <source>
        <dbReference type="ARBA" id="ARBA00022679"/>
    </source>
</evidence>
<dbReference type="EMBL" id="CP115612">
    <property type="protein sequence ID" value="WBW74144.1"/>
    <property type="molecule type" value="Genomic_DNA"/>
</dbReference>
<dbReference type="GO" id="GO:0004709">
    <property type="term" value="F:MAP kinase kinase kinase activity"/>
    <property type="evidence" value="ECO:0007669"/>
    <property type="project" value="UniProtKB-EC"/>
</dbReference>
<evidence type="ECO:0000256" key="3">
    <source>
        <dbReference type="ARBA" id="ARBA00022527"/>
    </source>
</evidence>
<evidence type="ECO:0000256" key="1">
    <source>
        <dbReference type="ARBA" id="ARBA00006529"/>
    </source>
</evidence>
<dbReference type="GO" id="GO:0005524">
    <property type="term" value="F:ATP binding"/>
    <property type="evidence" value="ECO:0007669"/>
    <property type="project" value="UniProtKB-UniRule"/>
</dbReference>
<keyword evidence="3" id="KW-0723">Serine/threonine-protein kinase</keyword>